<dbReference type="GO" id="GO:0004843">
    <property type="term" value="F:cysteine-type deubiquitinase activity"/>
    <property type="evidence" value="ECO:0007669"/>
    <property type="project" value="InterPro"/>
</dbReference>
<reference evidence="5" key="1">
    <citation type="submission" date="2023-01" db="EMBL/GenBank/DDBJ databases">
        <title>Metagenome sequencing of chrysophaentin producing Chrysophaeum taylorii.</title>
        <authorList>
            <person name="Davison J."/>
            <person name="Bewley C."/>
        </authorList>
    </citation>
    <scope>NUCLEOTIDE SEQUENCE</scope>
    <source>
        <strain evidence="5">NIES-1699</strain>
    </source>
</reference>
<dbReference type="InterPro" id="IPR018200">
    <property type="entry name" value="USP_CS"/>
</dbReference>
<feature type="compositionally biased region" description="Gly residues" evidence="1">
    <location>
        <begin position="1408"/>
        <end position="1417"/>
    </location>
</feature>
<dbReference type="InterPro" id="IPR028889">
    <property type="entry name" value="USP"/>
</dbReference>
<gene>
    <name evidence="5" type="ORF">CTAYLR_007661</name>
</gene>
<feature type="region of interest" description="Disordered" evidence="1">
    <location>
        <begin position="139"/>
        <end position="165"/>
    </location>
</feature>
<dbReference type="GO" id="GO:0005509">
    <property type="term" value="F:calcium ion binding"/>
    <property type="evidence" value="ECO:0007669"/>
    <property type="project" value="InterPro"/>
</dbReference>
<dbReference type="PANTHER" id="PTHR21646:SF46">
    <property type="entry name" value="UBIQUITIN CARBOXYL-TERMINAL HYDROLASE"/>
    <property type="match status" value="1"/>
</dbReference>
<evidence type="ECO:0000313" key="6">
    <source>
        <dbReference type="Proteomes" id="UP001230188"/>
    </source>
</evidence>
<dbReference type="Gene3D" id="2.30.30.140">
    <property type="match status" value="2"/>
</dbReference>
<dbReference type="PROSITE" id="PS00973">
    <property type="entry name" value="USP_2"/>
    <property type="match status" value="1"/>
</dbReference>
<feature type="region of interest" description="Disordered" evidence="1">
    <location>
        <begin position="474"/>
        <end position="541"/>
    </location>
</feature>
<comment type="caution">
    <text evidence="5">The sequence shown here is derived from an EMBL/GenBank/DDBJ whole genome shotgun (WGS) entry which is preliminary data.</text>
</comment>
<feature type="region of interest" description="Disordered" evidence="1">
    <location>
        <begin position="1220"/>
        <end position="1259"/>
    </location>
</feature>
<feature type="region of interest" description="Disordered" evidence="1">
    <location>
        <begin position="1397"/>
        <end position="1424"/>
    </location>
</feature>
<dbReference type="Gene3D" id="1.10.238.10">
    <property type="entry name" value="EF-hand"/>
    <property type="match status" value="1"/>
</dbReference>
<dbReference type="PROSITE" id="PS00972">
    <property type="entry name" value="USP_1"/>
    <property type="match status" value="1"/>
</dbReference>
<dbReference type="InterPro" id="IPR035927">
    <property type="entry name" value="DUSP-like_sf"/>
</dbReference>
<dbReference type="Gene3D" id="3.30.2230.10">
    <property type="entry name" value="DUSP-like"/>
    <property type="match status" value="1"/>
</dbReference>
<dbReference type="InterPro" id="IPR006615">
    <property type="entry name" value="Pept_C19_DUSP"/>
</dbReference>
<evidence type="ECO:0000259" key="3">
    <source>
        <dbReference type="PROSITE" id="PS50235"/>
    </source>
</evidence>
<dbReference type="CDD" id="cd02674">
    <property type="entry name" value="Peptidase_C19R"/>
    <property type="match status" value="1"/>
</dbReference>
<sequence length="1618" mass="178199">MGNICKMSASSTRSTSAVFEDPVTAQRTNALLNRWRAGEVTILQRLYRGARLSGGSKARGLDKQAFLDVFEELRQVEARLKKPVGQAVFNLFDSTGAGVVTFRDFCRALSWCCRGNRVERLRFLFCLFAIYEHLVAPSSSTSGNVGTTSNGSEQSSPMQHATAAQQQAQLLHEELALGDLDDEDEGSPKLGRVGMDALSDFCGVAPQEAEPLSFRKFIEWSDSKLPEPVVDRALGPLSVLSTPRSERRLVEEAWREANVAPGDAAFVVSKSWFDDWCRYVGVDHLAPNKTLEPPVLPSGGPQDQRPDEIDNSRLCADEDLLKPDARAGVDLVLVPDRVWDLVSLWYGGGPAIARTALSGNRVQLHPLSLRLSLCDGRGELLKTALAKRLVGRFDPDLPLAVLERRELLWRALFWKQLCLEEEEEEEEEDEDDDLAPEQNRQISALAAALFANDYDDEAETDAALRAVLSAPAVTTTTPVVPRETPKQQHHHHHQSFAGGGGGGGKKKKSFISLSSPLAAKKSGPSAAQQQQAAATNGEVELLGRRTAGEKVLARSSKGSVRLWVRRGRPAHSKKRGRKTTTKEQQQQHHQPAMLRWRLVSSAKFASLAEAGIEPQDELMVELADPSGNWPRAKLVEPQDFRDFKVGDRVDACDYRGKWFSGWIVAVSNANDEDGVRRVRVRFDRFAPKWDEAYDASSPSLAPPGTRVPPPARADESRQDLSQSTTNGSSPRLEGSKLAPPKTGGVSESSSDKANGKALTGPKQHAVPGATGLVNLGNTCFMNSALQCLSHTPLLRAYCLSESYTSEINRTNPLGYQGRMVEEFAAVLRQLWSEQYRCVAPHKFKRALARVKPQFAGNDQHDSQEFLAEMLDMLHEDVNRVVDKPYVVEPDDDEVDKLTSVVAGREAWDRYLLRNRSVIVDLFQGQLMSERRCTTCDKRSLKFETFMYLSVPLPAPRDRPIRVALVPKHRHSSLSLLVVESSKEAHKDAGPAPPTKKTWRSYLDGSSTTAAAAAASQPAAATVAAAACSRGGATPAAAAAAAREDDRGGGGGGGVVNAIKYAFELPRLGTVGDLKAALEKKSGVPARDLVLGDVFRHRVLKVWDDGEPLARVGDDDAVVAYEMGSSSSSSSCDEEDPVAEETWPESIDGLGLGARLDALDHRNQWYAGSVVAIDEKGHRRVRFDRFAPRWDEWYAREDWDKLAPAYSKSKRRARKLEIQVVHRRERTREPPPPPLPDEEEEEEEDDETDSSRSRTNGARRIAPAQGLELFGTPFVVRVDSDAPVAKLHRKVTAQALSYFHKRRAAAAAAETPVFSVRVAAQANLTAIRWQPPRRRVVGTRDHHHQARDDKPPDILSGGAKLLVGDVVPEGLVLALDWTDPQAYEDILETAVVDASCADLDDDDDDDDAGGGGGGGGGSDPRRRRRHDGVPLASCLDAFTKEELLADDNVWFCPKCKVNRRAVSRIEPWKLPDILVIHMKRFLASSQWREKINTRVEFPLTALDMSKWVSQEARNEIFHGGMLYDLFAVINHLGGLAQGHYTACVRAVPCSRDGVEEVASSFPAAHDDTTYRWLHVDDDIVEEVGPHQIVTEAAYVLFYRRRRLTPSTVINLSSFNAPSS</sequence>
<accession>A0AAD7U545</accession>
<feature type="compositionally biased region" description="Acidic residues" evidence="1">
    <location>
        <begin position="1397"/>
        <end position="1407"/>
    </location>
</feature>
<dbReference type="GO" id="GO:0016579">
    <property type="term" value="P:protein deubiquitination"/>
    <property type="evidence" value="ECO:0007669"/>
    <property type="project" value="InterPro"/>
</dbReference>
<dbReference type="SUPFAM" id="SSF47473">
    <property type="entry name" value="EF-hand"/>
    <property type="match status" value="1"/>
</dbReference>
<dbReference type="SUPFAM" id="SSF63748">
    <property type="entry name" value="Tudor/PWWP/MBT"/>
    <property type="match status" value="1"/>
</dbReference>
<evidence type="ECO:0000259" key="4">
    <source>
        <dbReference type="PROSITE" id="PS51283"/>
    </source>
</evidence>
<dbReference type="SUPFAM" id="SSF143791">
    <property type="entry name" value="DUSP-like"/>
    <property type="match status" value="1"/>
</dbReference>
<dbReference type="InterPro" id="IPR001394">
    <property type="entry name" value="Peptidase_C19_UCH"/>
</dbReference>
<feature type="compositionally biased region" description="Basic residues" evidence="1">
    <location>
        <begin position="566"/>
        <end position="579"/>
    </location>
</feature>
<evidence type="ECO:0000256" key="1">
    <source>
        <dbReference type="SAM" id="MobiDB-lite"/>
    </source>
</evidence>
<dbReference type="InterPro" id="IPR011992">
    <property type="entry name" value="EF-hand-dom_pair"/>
</dbReference>
<feature type="domain" description="DUSP" evidence="4">
    <location>
        <begin position="241"/>
        <end position="357"/>
    </location>
</feature>
<feature type="domain" description="EF-hand" evidence="2">
    <location>
        <begin position="80"/>
        <end position="115"/>
    </location>
</feature>
<dbReference type="SUPFAM" id="SSF54160">
    <property type="entry name" value="Chromo domain-like"/>
    <property type="match status" value="1"/>
</dbReference>
<feature type="region of interest" description="Disordered" evidence="1">
    <location>
        <begin position="290"/>
        <end position="309"/>
    </location>
</feature>
<name>A0AAD7U545_9STRA</name>
<feature type="region of interest" description="Disordered" evidence="1">
    <location>
        <begin position="693"/>
        <end position="767"/>
    </location>
</feature>
<feature type="compositionally biased region" description="Polar residues" evidence="1">
    <location>
        <begin position="719"/>
        <end position="729"/>
    </location>
</feature>
<dbReference type="InterPro" id="IPR016197">
    <property type="entry name" value="Chromo-like_dom_sf"/>
</dbReference>
<feature type="region of interest" description="Disordered" evidence="1">
    <location>
        <begin position="566"/>
        <end position="591"/>
    </location>
</feature>
<dbReference type="InterPro" id="IPR038765">
    <property type="entry name" value="Papain-like_cys_pep_sf"/>
</dbReference>
<feature type="compositionally biased region" description="Low complexity" evidence="1">
    <location>
        <begin position="139"/>
        <end position="152"/>
    </location>
</feature>
<evidence type="ECO:0008006" key="7">
    <source>
        <dbReference type="Google" id="ProtNLM"/>
    </source>
</evidence>
<dbReference type="Pfam" id="PF00443">
    <property type="entry name" value="UCH"/>
    <property type="match status" value="1"/>
</dbReference>
<dbReference type="EMBL" id="JAQMWT010000674">
    <property type="protein sequence ID" value="KAJ8598430.1"/>
    <property type="molecule type" value="Genomic_DNA"/>
</dbReference>
<dbReference type="Proteomes" id="UP001230188">
    <property type="component" value="Unassembled WGS sequence"/>
</dbReference>
<feature type="domain" description="USP" evidence="3">
    <location>
        <begin position="770"/>
        <end position="1600"/>
    </location>
</feature>
<organism evidence="5 6">
    <name type="scientific">Chrysophaeum taylorii</name>
    <dbReference type="NCBI Taxonomy" id="2483200"/>
    <lineage>
        <taxon>Eukaryota</taxon>
        <taxon>Sar</taxon>
        <taxon>Stramenopiles</taxon>
        <taxon>Ochrophyta</taxon>
        <taxon>Pelagophyceae</taxon>
        <taxon>Pelagomonadales</taxon>
        <taxon>Pelagomonadaceae</taxon>
        <taxon>Chrysophaeum</taxon>
    </lineage>
</organism>
<dbReference type="PANTHER" id="PTHR21646">
    <property type="entry name" value="UBIQUITIN CARBOXYL-TERMINAL HYDROLASE"/>
    <property type="match status" value="1"/>
</dbReference>
<keyword evidence="6" id="KW-1185">Reference proteome</keyword>
<dbReference type="Pfam" id="PF06337">
    <property type="entry name" value="DUSP"/>
    <property type="match status" value="1"/>
</dbReference>
<protein>
    <recommendedName>
        <fullName evidence="7">Ubiquitinyl hydrolase 1</fullName>
    </recommendedName>
</protein>
<evidence type="ECO:0000259" key="2">
    <source>
        <dbReference type="PROSITE" id="PS50222"/>
    </source>
</evidence>
<dbReference type="PROSITE" id="PS50235">
    <property type="entry name" value="USP_3"/>
    <property type="match status" value="1"/>
</dbReference>
<dbReference type="PROSITE" id="PS50222">
    <property type="entry name" value="EF_HAND_2"/>
    <property type="match status" value="1"/>
</dbReference>
<evidence type="ECO:0000313" key="5">
    <source>
        <dbReference type="EMBL" id="KAJ8598430.1"/>
    </source>
</evidence>
<dbReference type="Gene3D" id="3.90.70.10">
    <property type="entry name" value="Cysteine proteinases"/>
    <property type="match status" value="2"/>
</dbReference>
<dbReference type="InterPro" id="IPR002048">
    <property type="entry name" value="EF_hand_dom"/>
</dbReference>
<proteinExistence type="predicted"/>
<dbReference type="PROSITE" id="PS51283">
    <property type="entry name" value="DUSP"/>
    <property type="match status" value="1"/>
</dbReference>
<dbReference type="SMART" id="SM00695">
    <property type="entry name" value="DUSP"/>
    <property type="match status" value="1"/>
</dbReference>
<dbReference type="SUPFAM" id="SSF54001">
    <property type="entry name" value="Cysteine proteinases"/>
    <property type="match status" value="1"/>
</dbReference>
<feature type="compositionally biased region" description="Acidic residues" evidence="1">
    <location>
        <begin position="1235"/>
        <end position="1247"/>
    </location>
</feature>
<dbReference type="InterPro" id="IPR050185">
    <property type="entry name" value="Ub_carboxyl-term_hydrolase"/>
</dbReference>